<gene>
    <name evidence="1" type="ORF">RRG08_065914</name>
</gene>
<dbReference type="Proteomes" id="UP001283361">
    <property type="component" value="Unassembled WGS sequence"/>
</dbReference>
<reference evidence="1" key="1">
    <citation type="journal article" date="2023" name="G3 (Bethesda)">
        <title>A reference genome for the long-term kleptoplast-retaining sea slug Elysia crispata morphotype clarki.</title>
        <authorList>
            <person name="Eastman K.E."/>
            <person name="Pendleton A.L."/>
            <person name="Shaikh M.A."/>
            <person name="Suttiyut T."/>
            <person name="Ogas R."/>
            <person name="Tomko P."/>
            <person name="Gavelis G."/>
            <person name="Widhalm J.R."/>
            <person name="Wisecaver J.H."/>
        </authorList>
    </citation>
    <scope>NUCLEOTIDE SEQUENCE</scope>
    <source>
        <strain evidence="1">ECLA1</strain>
    </source>
</reference>
<comment type="caution">
    <text evidence="1">The sequence shown here is derived from an EMBL/GenBank/DDBJ whole genome shotgun (WGS) entry which is preliminary data.</text>
</comment>
<dbReference type="EMBL" id="JAWDGP010002152">
    <property type="protein sequence ID" value="KAK3785231.1"/>
    <property type="molecule type" value="Genomic_DNA"/>
</dbReference>
<keyword evidence="2" id="KW-1185">Reference proteome</keyword>
<name>A0AAE1ADU2_9GAST</name>
<protein>
    <submittedName>
        <fullName evidence="1">Uncharacterized protein</fullName>
    </submittedName>
</protein>
<accession>A0AAE1ADU2</accession>
<sequence length="76" mass="8656">MCRAKRRKLKIFQQQLKASPQLKPQTCQPAFQIGQIATVVQVIHCFPSAETTNMSTCLPNRPNRYRRTGDTLLPLS</sequence>
<dbReference type="AlphaFoldDB" id="A0AAE1ADU2"/>
<organism evidence="1 2">
    <name type="scientific">Elysia crispata</name>
    <name type="common">lettuce slug</name>
    <dbReference type="NCBI Taxonomy" id="231223"/>
    <lineage>
        <taxon>Eukaryota</taxon>
        <taxon>Metazoa</taxon>
        <taxon>Spiralia</taxon>
        <taxon>Lophotrochozoa</taxon>
        <taxon>Mollusca</taxon>
        <taxon>Gastropoda</taxon>
        <taxon>Heterobranchia</taxon>
        <taxon>Euthyneura</taxon>
        <taxon>Panpulmonata</taxon>
        <taxon>Sacoglossa</taxon>
        <taxon>Placobranchoidea</taxon>
        <taxon>Plakobranchidae</taxon>
        <taxon>Elysia</taxon>
    </lineage>
</organism>
<evidence type="ECO:0000313" key="1">
    <source>
        <dbReference type="EMBL" id="KAK3785231.1"/>
    </source>
</evidence>
<proteinExistence type="predicted"/>
<evidence type="ECO:0000313" key="2">
    <source>
        <dbReference type="Proteomes" id="UP001283361"/>
    </source>
</evidence>